<dbReference type="InterPro" id="IPR051316">
    <property type="entry name" value="Zinc-reg_GTPase_activator"/>
</dbReference>
<dbReference type="InterPro" id="IPR011629">
    <property type="entry name" value="CobW-like_C"/>
</dbReference>
<evidence type="ECO:0000313" key="6">
    <source>
        <dbReference type="EMBL" id="BCJ96049.1"/>
    </source>
</evidence>
<comment type="catalytic activity">
    <reaction evidence="5">
        <text>GTP + H2O = GDP + phosphate + H(+)</text>
        <dbReference type="Rhea" id="RHEA:19669"/>
        <dbReference type="ChEBI" id="CHEBI:15377"/>
        <dbReference type="ChEBI" id="CHEBI:15378"/>
        <dbReference type="ChEBI" id="CHEBI:37565"/>
        <dbReference type="ChEBI" id="CHEBI:43474"/>
        <dbReference type="ChEBI" id="CHEBI:58189"/>
    </reaction>
    <physiologicalReaction direction="left-to-right" evidence="5">
        <dbReference type="Rhea" id="RHEA:19670"/>
    </physiologicalReaction>
</comment>
<keyword evidence="2" id="KW-0378">Hydrolase</keyword>
<keyword evidence="1" id="KW-0547">Nucleotide-binding</keyword>
<evidence type="ECO:0000256" key="3">
    <source>
        <dbReference type="ARBA" id="ARBA00023186"/>
    </source>
</evidence>
<sequence length="327" mass="37247">MTKIDIVSGFLGAGKTTLIKKMLKEGFLGEKVVLIENEYGEIGIDGRLFKDFEIEVKEMYAGCICCTIAGDFTMALKEVIKLYEPDRVIIEPSGVGKLSDVVKACGQFVSKGQCDINMRITVVDGTKYKMYLKNFAEFYRDQLIHSNTIFISRTQNMKKDSINSILKDMRLYNKKGTIVSTDWDILSGSQVIEMSEKKERTELLDELKTAECSSRIRRITEPVTVSQVNKTSGHHADEIFKVWGVETANVFDKKHLYKILQELQNQPGFILRAKGILEVEERKWVQFDYVPDEITIRDIAPDYTGRICVIGENMNEDELTKLFGVMS</sequence>
<evidence type="ECO:0000313" key="7">
    <source>
        <dbReference type="Proteomes" id="UP000515561"/>
    </source>
</evidence>
<proteinExistence type="inferred from homology"/>
<protein>
    <submittedName>
        <fullName evidence="6">GTP-binding protein</fullName>
    </submittedName>
</protein>
<evidence type="ECO:0000256" key="5">
    <source>
        <dbReference type="ARBA" id="ARBA00049117"/>
    </source>
</evidence>
<keyword evidence="3" id="KW-0143">Chaperone</keyword>
<keyword evidence="7" id="KW-1185">Reference proteome</keyword>
<dbReference type="Proteomes" id="UP000515561">
    <property type="component" value="Chromosome"/>
</dbReference>
<accession>A0A6S6R3V9</accession>
<name>A0A6S6R3V9_9FIRM</name>
<evidence type="ECO:0000256" key="2">
    <source>
        <dbReference type="ARBA" id="ARBA00022801"/>
    </source>
</evidence>
<organism evidence="6 7">
    <name type="scientific">Anaerocolumna cellulosilytica</name>
    <dbReference type="NCBI Taxonomy" id="433286"/>
    <lineage>
        <taxon>Bacteria</taxon>
        <taxon>Bacillati</taxon>
        <taxon>Bacillota</taxon>
        <taxon>Clostridia</taxon>
        <taxon>Lachnospirales</taxon>
        <taxon>Lachnospiraceae</taxon>
        <taxon>Anaerocolumna</taxon>
    </lineage>
</organism>
<dbReference type="Gene3D" id="3.30.1220.10">
    <property type="entry name" value="CobW-like, C-terminal domain"/>
    <property type="match status" value="1"/>
</dbReference>
<dbReference type="SMART" id="SM00833">
    <property type="entry name" value="CobW_C"/>
    <property type="match status" value="1"/>
</dbReference>
<dbReference type="GO" id="GO:0005737">
    <property type="term" value="C:cytoplasm"/>
    <property type="evidence" value="ECO:0007669"/>
    <property type="project" value="TreeGrafter"/>
</dbReference>
<evidence type="ECO:0000256" key="4">
    <source>
        <dbReference type="ARBA" id="ARBA00034320"/>
    </source>
</evidence>
<dbReference type="RefSeq" id="WP_184091842.1">
    <property type="nucleotide sequence ID" value="NZ_AP023367.1"/>
</dbReference>
<dbReference type="SUPFAM" id="SSF52540">
    <property type="entry name" value="P-loop containing nucleoside triphosphate hydrolases"/>
    <property type="match status" value="1"/>
</dbReference>
<dbReference type="PANTHER" id="PTHR13748:SF46">
    <property type="entry name" value="ZINC CHAPERONE YEIR"/>
    <property type="match status" value="1"/>
</dbReference>
<dbReference type="GO" id="GO:0016787">
    <property type="term" value="F:hydrolase activity"/>
    <property type="evidence" value="ECO:0007669"/>
    <property type="project" value="UniProtKB-KW"/>
</dbReference>
<dbReference type="SUPFAM" id="SSF90002">
    <property type="entry name" value="Hypothetical protein YjiA, C-terminal domain"/>
    <property type="match status" value="1"/>
</dbReference>
<dbReference type="Gene3D" id="3.40.50.300">
    <property type="entry name" value="P-loop containing nucleotide triphosphate hydrolases"/>
    <property type="match status" value="1"/>
</dbReference>
<comment type="similarity">
    <text evidence="4">Belongs to the SIMIBI class G3E GTPase family. ZNG1 subfamily.</text>
</comment>
<dbReference type="GO" id="GO:0000166">
    <property type="term" value="F:nucleotide binding"/>
    <property type="evidence" value="ECO:0007669"/>
    <property type="project" value="UniProtKB-KW"/>
</dbReference>
<dbReference type="AlphaFoldDB" id="A0A6S6R3V9"/>
<evidence type="ECO:0000256" key="1">
    <source>
        <dbReference type="ARBA" id="ARBA00022741"/>
    </source>
</evidence>
<dbReference type="Pfam" id="PF07683">
    <property type="entry name" value="CobW_C"/>
    <property type="match status" value="1"/>
</dbReference>
<dbReference type="KEGG" id="acel:acsn021_36180"/>
<dbReference type="InterPro" id="IPR027417">
    <property type="entry name" value="P-loop_NTPase"/>
</dbReference>
<dbReference type="Pfam" id="PF02492">
    <property type="entry name" value="cobW"/>
    <property type="match status" value="1"/>
</dbReference>
<gene>
    <name evidence="6" type="ORF">acsn021_36180</name>
</gene>
<dbReference type="InterPro" id="IPR003495">
    <property type="entry name" value="CobW/HypB/UreG_nucleotide-bd"/>
</dbReference>
<dbReference type="EMBL" id="AP023367">
    <property type="protein sequence ID" value="BCJ96049.1"/>
    <property type="molecule type" value="Genomic_DNA"/>
</dbReference>
<dbReference type="InterPro" id="IPR036627">
    <property type="entry name" value="CobW-likC_sf"/>
</dbReference>
<dbReference type="PANTHER" id="PTHR13748">
    <property type="entry name" value="COBW-RELATED"/>
    <property type="match status" value="1"/>
</dbReference>
<reference evidence="6 7" key="1">
    <citation type="journal article" date="2016" name="Int. J. Syst. Evol. Microbiol.">
        <title>Descriptions of Anaerotaenia torta gen. nov., sp. nov. and Anaerocolumna cellulosilytica gen. nov., sp. nov. isolated from a methanogenic reactor of cattle waste.</title>
        <authorList>
            <person name="Uek A."/>
            <person name="Ohtaki Y."/>
            <person name="Kaku N."/>
            <person name="Ueki K."/>
        </authorList>
    </citation>
    <scope>NUCLEOTIDE SEQUENCE [LARGE SCALE GENOMIC DNA]</scope>
    <source>
        <strain evidence="6 7">SN021</strain>
    </source>
</reference>